<keyword evidence="1" id="KW-0812">Transmembrane</keyword>
<gene>
    <name evidence="2" type="ORF">A2607_01190</name>
</gene>
<protein>
    <submittedName>
        <fullName evidence="2">Uncharacterized protein</fullName>
    </submittedName>
</protein>
<keyword evidence="1" id="KW-0472">Membrane</keyword>
<evidence type="ECO:0000313" key="2">
    <source>
        <dbReference type="EMBL" id="OHA59859.1"/>
    </source>
</evidence>
<feature type="transmembrane region" description="Helical" evidence="1">
    <location>
        <begin position="50"/>
        <end position="75"/>
    </location>
</feature>
<dbReference type="EMBL" id="MHTI01000014">
    <property type="protein sequence ID" value="OHA59859.1"/>
    <property type="molecule type" value="Genomic_DNA"/>
</dbReference>
<accession>A0A1G2QID4</accession>
<reference evidence="2 3" key="1">
    <citation type="journal article" date="2016" name="Nat. Commun.">
        <title>Thousands of microbial genomes shed light on interconnected biogeochemical processes in an aquifer system.</title>
        <authorList>
            <person name="Anantharaman K."/>
            <person name="Brown C.T."/>
            <person name="Hug L.A."/>
            <person name="Sharon I."/>
            <person name="Castelle C.J."/>
            <person name="Probst A.J."/>
            <person name="Thomas B.C."/>
            <person name="Singh A."/>
            <person name="Wilkins M.J."/>
            <person name="Karaoz U."/>
            <person name="Brodie E.L."/>
            <person name="Williams K.H."/>
            <person name="Hubbard S.S."/>
            <person name="Banfield J.F."/>
        </authorList>
    </citation>
    <scope>NUCLEOTIDE SEQUENCE [LARGE SCALE GENOMIC DNA]</scope>
</reference>
<sequence length="102" mass="12065">MVIRTPKHIYKVKLILDAKKTMVRSVCRKTKHHTLKDVVFACVTKKNYPFFFLATFFLAFLAFFLAAILILFYFLKSFATTFDLFMISSMAEDNKKIFCCYY</sequence>
<dbReference type="Proteomes" id="UP000178481">
    <property type="component" value="Unassembled WGS sequence"/>
</dbReference>
<comment type="caution">
    <text evidence="2">The sequence shown here is derived from an EMBL/GenBank/DDBJ whole genome shotgun (WGS) entry which is preliminary data.</text>
</comment>
<proteinExistence type="predicted"/>
<evidence type="ECO:0000313" key="3">
    <source>
        <dbReference type="Proteomes" id="UP000178481"/>
    </source>
</evidence>
<organism evidence="2 3">
    <name type="scientific">Candidatus Vogelbacteria bacterium RIFOXYD1_FULL_42_15</name>
    <dbReference type="NCBI Taxonomy" id="1802437"/>
    <lineage>
        <taxon>Bacteria</taxon>
        <taxon>Candidatus Vogeliibacteriota</taxon>
    </lineage>
</organism>
<evidence type="ECO:0000256" key="1">
    <source>
        <dbReference type="SAM" id="Phobius"/>
    </source>
</evidence>
<dbReference type="AlphaFoldDB" id="A0A1G2QID4"/>
<name>A0A1G2QID4_9BACT</name>
<keyword evidence="1" id="KW-1133">Transmembrane helix</keyword>